<feature type="transmembrane region" description="Helical" evidence="1">
    <location>
        <begin position="131"/>
        <end position="153"/>
    </location>
</feature>
<accession>A0A7V3KP35</accession>
<gene>
    <name evidence="2" type="ORF">ENV38_04460</name>
</gene>
<keyword evidence="1" id="KW-0812">Transmembrane</keyword>
<evidence type="ECO:0000313" key="2">
    <source>
        <dbReference type="EMBL" id="HGB36138.1"/>
    </source>
</evidence>
<dbReference type="EMBL" id="DTGD01000163">
    <property type="protein sequence ID" value="HGB36138.1"/>
    <property type="molecule type" value="Genomic_DNA"/>
</dbReference>
<comment type="caution">
    <text evidence="2">The sequence shown here is derived from an EMBL/GenBank/DDBJ whole genome shotgun (WGS) entry which is preliminary data.</text>
</comment>
<proteinExistence type="predicted"/>
<feature type="transmembrane region" description="Helical" evidence="1">
    <location>
        <begin position="98"/>
        <end position="119"/>
    </location>
</feature>
<feature type="transmembrane region" description="Helical" evidence="1">
    <location>
        <begin position="29"/>
        <end position="47"/>
    </location>
</feature>
<reference evidence="2" key="1">
    <citation type="journal article" date="2020" name="mSystems">
        <title>Genome- and Community-Level Interaction Insights into Carbon Utilization and Element Cycling Functions of Hydrothermarchaeota in Hydrothermal Sediment.</title>
        <authorList>
            <person name="Zhou Z."/>
            <person name="Liu Y."/>
            <person name="Xu W."/>
            <person name="Pan J."/>
            <person name="Luo Z.H."/>
            <person name="Li M."/>
        </authorList>
    </citation>
    <scope>NUCLEOTIDE SEQUENCE [LARGE SCALE GENOMIC DNA]</scope>
    <source>
        <strain evidence="2">SpSt-754</strain>
    </source>
</reference>
<protein>
    <recommendedName>
        <fullName evidence="3">Phosphatidate cytidylyltransferase</fullName>
    </recommendedName>
</protein>
<keyword evidence="1" id="KW-0472">Membrane</keyword>
<evidence type="ECO:0000256" key="1">
    <source>
        <dbReference type="SAM" id="Phobius"/>
    </source>
</evidence>
<organism evidence="2">
    <name type="scientific">candidate division WOR-3 bacterium</name>
    <dbReference type="NCBI Taxonomy" id="2052148"/>
    <lineage>
        <taxon>Bacteria</taxon>
        <taxon>Bacteria division WOR-3</taxon>
    </lineage>
</organism>
<evidence type="ECO:0008006" key="3">
    <source>
        <dbReference type="Google" id="ProtNLM"/>
    </source>
</evidence>
<keyword evidence="1" id="KW-1133">Transmembrane helix</keyword>
<feature type="transmembrane region" description="Helical" evidence="1">
    <location>
        <begin position="75"/>
        <end position="92"/>
    </location>
</feature>
<name>A0A7V3KP35_UNCW3</name>
<dbReference type="AlphaFoldDB" id="A0A7V3KP35"/>
<sequence length="191" mass="21833">MLLRKVFHLSTIFLLLFLKYLHTNNDKHVGLILMLSLSTIAMLLEIARNQIPSFKSFFLKIFSPLLKEDEKKGKLTGASFLIISMTLSYAVFEFKYFYYASLISILVDGITPIITFIVFRKNNKDHHHLLTFLISATIVAFIVNSGLPLIVKLTTSIVVSIIEYINPPPDDNFYAEFLGTFIIYLLAKIFS</sequence>